<dbReference type="PROSITE" id="PS51007">
    <property type="entry name" value="CYTC"/>
    <property type="match status" value="2"/>
</dbReference>
<reference evidence="10" key="1">
    <citation type="submission" date="2020-08" db="EMBL/GenBank/DDBJ databases">
        <title>Lewinella bacteria from marine environments.</title>
        <authorList>
            <person name="Zhong Y."/>
        </authorList>
    </citation>
    <scope>NUCLEOTIDE SEQUENCE</scope>
    <source>
        <strain evidence="10">KCTC 42187</strain>
    </source>
</reference>
<feature type="domain" description="Cytochrome c" evidence="9">
    <location>
        <begin position="88"/>
        <end position="210"/>
    </location>
</feature>
<keyword evidence="11" id="KW-1185">Reference proteome</keyword>
<dbReference type="GO" id="GO:0046872">
    <property type="term" value="F:metal ion binding"/>
    <property type="evidence" value="ECO:0007669"/>
    <property type="project" value="UniProtKB-KW"/>
</dbReference>
<keyword evidence="2 7" id="KW-0349">Heme</keyword>
<dbReference type="GO" id="GO:0009055">
    <property type="term" value="F:electron transfer activity"/>
    <property type="evidence" value="ECO:0007669"/>
    <property type="project" value="InterPro"/>
</dbReference>
<keyword evidence="4 8" id="KW-0732">Signal</keyword>
<dbReference type="SUPFAM" id="SSF46626">
    <property type="entry name" value="Cytochrome c"/>
    <property type="match status" value="2"/>
</dbReference>
<comment type="caution">
    <text evidence="10">The sequence shown here is derived from an EMBL/GenBank/DDBJ whole genome shotgun (WGS) entry which is preliminary data.</text>
</comment>
<dbReference type="GO" id="GO:0030313">
    <property type="term" value="C:cell envelope"/>
    <property type="evidence" value="ECO:0007669"/>
    <property type="project" value="UniProtKB-SubCell"/>
</dbReference>
<evidence type="ECO:0000256" key="2">
    <source>
        <dbReference type="ARBA" id="ARBA00022617"/>
    </source>
</evidence>
<dbReference type="RefSeq" id="WP_187468215.1">
    <property type="nucleotide sequence ID" value="NZ_JACSIT010000151.1"/>
</dbReference>
<accession>A0A923PRK7</accession>
<dbReference type="GO" id="GO:0020037">
    <property type="term" value="F:heme binding"/>
    <property type="evidence" value="ECO:0007669"/>
    <property type="project" value="InterPro"/>
</dbReference>
<dbReference type="PANTHER" id="PTHR30600">
    <property type="entry name" value="CYTOCHROME C PEROXIDASE-RELATED"/>
    <property type="match status" value="1"/>
</dbReference>
<dbReference type="GO" id="GO:0004130">
    <property type="term" value="F:cytochrome-c peroxidase activity"/>
    <property type="evidence" value="ECO:0007669"/>
    <property type="project" value="TreeGrafter"/>
</dbReference>
<feature type="domain" description="Cytochrome c" evidence="9">
    <location>
        <begin position="267"/>
        <end position="394"/>
    </location>
</feature>
<evidence type="ECO:0000256" key="1">
    <source>
        <dbReference type="ARBA" id="ARBA00004196"/>
    </source>
</evidence>
<comment type="subcellular location">
    <subcellularLocation>
        <location evidence="1">Cell envelope</location>
    </subcellularLocation>
</comment>
<dbReference type="EMBL" id="JACSIT010000151">
    <property type="protein sequence ID" value="MBC6996199.1"/>
    <property type="molecule type" value="Genomic_DNA"/>
</dbReference>
<evidence type="ECO:0000313" key="10">
    <source>
        <dbReference type="EMBL" id="MBC6996199.1"/>
    </source>
</evidence>
<dbReference type="Pfam" id="PF03150">
    <property type="entry name" value="CCP_MauG"/>
    <property type="match status" value="1"/>
</dbReference>
<proteinExistence type="predicted"/>
<evidence type="ECO:0000256" key="8">
    <source>
        <dbReference type="SAM" id="SignalP"/>
    </source>
</evidence>
<gene>
    <name evidence="10" type="ORF">H9S92_18660</name>
</gene>
<dbReference type="InterPro" id="IPR009056">
    <property type="entry name" value="Cyt_c-like_dom"/>
</dbReference>
<feature type="chain" id="PRO_5036768259" evidence="8">
    <location>
        <begin position="25"/>
        <end position="409"/>
    </location>
</feature>
<dbReference type="AlphaFoldDB" id="A0A923PRK7"/>
<evidence type="ECO:0000313" key="11">
    <source>
        <dbReference type="Proteomes" id="UP000650081"/>
    </source>
</evidence>
<organism evidence="10 11">
    <name type="scientific">Neolewinella lacunae</name>
    <dbReference type="NCBI Taxonomy" id="1517758"/>
    <lineage>
        <taxon>Bacteria</taxon>
        <taxon>Pseudomonadati</taxon>
        <taxon>Bacteroidota</taxon>
        <taxon>Saprospiria</taxon>
        <taxon>Saprospirales</taxon>
        <taxon>Lewinellaceae</taxon>
        <taxon>Neolewinella</taxon>
    </lineage>
</organism>
<dbReference type="InterPro" id="IPR036909">
    <property type="entry name" value="Cyt_c-like_dom_sf"/>
</dbReference>
<dbReference type="PANTHER" id="PTHR30600:SF10">
    <property type="entry name" value="BLL6722 PROTEIN"/>
    <property type="match status" value="1"/>
</dbReference>
<protein>
    <submittedName>
        <fullName evidence="10">Cytochrome-c peroxidase</fullName>
    </submittedName>
</protein>
<sequence length="409" mass="45146">MHRLLTLFAIVSLFLLTACLPESSTIDAPRVDGFSDPDDLRFNDEEFATLSAQLNIPREIPQPITRLPQHIGNSTGMSELLTSSSDARKALLGRVLFYDKQLSATGETSCATCHLQEKAFSDDKAFSDGINGAVTKRNSIALGSVPTFAPAVSGYGSSDDGENRAVEGRVKFFWDERAATIKEQSIATIQDPIEMGKDLHQLSSELRNQEIYRILSVKAFGTADLTPDRITLALEKFTASIMSMNSRFDELVDAEQRGQQLNGRFTDSELAGRRLFLVNCASCHSPSLTEPLVPVANNGLEVTYADQGVGGRTGSPFDNGVFKVPFLRNVALTGPYMHDGRFATLREVIDHYSDGIQDHRNLHPLLRDANNRPRKMRFSEAEKQALLDFLAMTTDESVLRDPALADPFR</sequence>
<evidence type="ECO:0000256" key="6">
    <source>
        <dbReference type="ARBA" id="ARBA00023004"/>
    </source>
</evidence>
<dbReference type="InterPro" id="IPR004852">
    <property type="entry name" value="Di-haem_cyt_c_peroxidsae"/>
</dbReference>
<keyword evidence="10" id="KW-0575">Peroxidase</keyword>
<evidence type="ECO:0000256" key="4">
    <source>
        <dbReference type="ARBA" id="ARBA00022729"/>
    </source>
</evidence>
<dbReference type="Proteomes" id="UP000650081">
    <property type="component" value="Unassembled WGS sequence"/>
</dbReference>
<dbReference type="PROSITE" id="PS51257">
    <property type="entry name" value="PROKAR_LIPOPROTEIN"/>
    <property type="match status" value="1"/>
</dbReference>
<keyword evidence="5" id="KW-0560">Oxidoreductase</keyword>
<evidence type="ECO:0000256" key="7">
    <source>
        <dbReference type="PROSITE-ProRule" id="PRU00433"/>
    </source>
</evidence>
<evidence type="ECO:0000256" key="3">
    <source>
        <dbReference type="ARBA" id="ARBA00022723"/>
    </source>
</evidence>
<dbReference type="Gene3D" id="1.10.760.10">
    <property type="entry name" value="Cytochrome c-like domain"/>
    <property type="match status" value="2"/>
</dbReference>
<dbReference type="InterPro" id="IPR051395">
    <property type="entry name" value="Cytochrome_c_Peroxidase/MauG"/>
</dbReference>
<keyword evidence="3 7" id="KW-0479">Metal-binding</keyword>
<evidence type="ECO:0000259" key="9">
    <source>
        <dbReference type="PROSITE" id="PS51007"/>
    </source>
</evidence>
<feature type="signal peptide" evidence="8">
    <location>
        <begin position="1"/>
        <end position="24"/>
    </location>
</feature>
<name>A0A923PRK7_9BACT</name>
<evidence type="ECO:0000256" key="5">
    <source>
        <dbReference type="ARBA" id="ARBA00023002"/>
    </source>
</evidence>
<keyword evidence="6 7" id="KW-0408">Iron</keyword>